<accession>A0A084VUJ6</accession>
<dbReference type="VEuPathDB" id="VectorBase:ASIC009264"/>
<gene>
    <name evidence="1" type="ORF">ZHAS_00009264</name>
</gene>
<dbReference type="AlphaFoldDB" id="A0A084VUJ6"/>
<evidence type="ECO:0000313" key="1">
    <source>
        <dbReference type="EMBL" id="KFB41640.1"/>
    </source>
</evidence>
<evidence type="ECO:0000313" key="3">
    <source>
        <dbReference type="Proteomes" id="UP000030765"/>
    </source>
</evidence>
<dbReference type="Proteomes" id="UP000030765">
    <property type="component" value="Unassembled WGS sequence"/>
</dbReference>
<dbReference type="EnsemblMetazoa" id="ASIC009264-RA">
    <property type="protein sequence ID" value="ASIC009264-PA"/>
    <property type="gene ID" value="ASIC009264"/>
</dbReference>
<dbReference type="EMBL" id="KE525126">
    <property type="protein sequence ID" value="KFB41640.1"/>
    <property type="molecule type" value="Genomic_DNA"/>
</dbReference>
<name>A0A084VUJ6_ANOSI</name>
<sequence length="57" mass="6913">MDDGFYATVSRMLMLFSKAPKPPYKRAWIAFAYYDSIFAVFEDHRRRTEMERAQWDV</sequence>
<evidence type="ECO:0000313" key="2">
    <source>
        <dbReference type="EnsemblMetazoa" id="ASIC009264-PA"/>
    </source>
</evidence>
<keyword evidence="3" id="KW-1185">Reference proteome</keyword>
<organism evidence="1">
    <name type="scientific">Anopheles sinensis</name>
    <name type="common">Mosquito</name>
    <dbReference type="NCBI Taxonomy" id="74873"/>
    <lineage>
        <taxon>Eukaryota</taxon>
        <taxon>Metazoa</taxon>
        <taxon>Ecdysozoa</taxon>
        <taxon>Arthropoda</taxon>
        <taxon>Hexapoda</taxon>
        <taxon>Insecta</taxon>
        <taxon>Pterygota</taxon>
        <taxon>Neoptera</taxon>
        <taxon>Endopterygota</taxon>
        <taxon>Diptera</taxon>
        <taxon>Nematocera</taxon>
        <taxon>Culicoidea</taxon>
        <taxon>Culicidae</taxon>
        <taxon>Anophelinae</taxon>
        <taxon>Anopheles</taxon>
    </lineage>
</organism>
<reference evidence="1 3" key="1">
    <citation type="journal article" date="2014" name="BMC Genomics">
        <title>Genome sequence of Anopheles sinensis provides insight into genetics basis of mosquito competence for malaria parasites.</title>
        <authorList>
            <person name="Zhou D."/>
            <person name="Zhang D."/>
            <person name="Ding G."/>
            <person name="Shi L."/>
            <person name="Hou Q."/>
            <person name="Ye Y."/>
            <person name="Xu Y."/>
            <person name="Zhou H."/>
            <person name="Xiong C."/>
            <person name="Li S."/>
            <person name="Yu J."/>
            <person name="Hong S."/>
            <person name="Yu X."/>
            <person name="Zou P."/>
            <person name="Chen C."/>
            <person name="Chang X."/>
            <person name="Wang W."/>
            <person name="Lv Y."/>
            <person name="Sun Y."/>
            <person name="Ma L."/>
            <person name="Shen B."/>
            <person name="Zhu C."/>
        </authorList>
    </citation>
    <scope>NUCLEOTIDE SEQUENCE [LARGE SCALE GENOMIC DNA]</scope>
</reference>
<reference evidence="2" key="2">
    <citation type="submission" date="2020-05" db="UniProtKB">
        <authorList>
            <consortium name="EnsemblMetazoa"/>
        </authorList>
    </citation>
    <scope>IDENTIFICATION</scope>
</reference>
<protein>
    <submittedName>
        <fullName evidence="1 2">Uncharacterized protein</fullName>
    </submittedName>
</protein>
<dbReference type="EMBL" id="ATLV01016886">
    <property type="status" value="NOT_ANNOTATED_CDS"/>
    <property type="molecule type" value="Genomic_DNA"/>
</dbReference>
<proteinExistence type="predicted"/>